<dbReference type="InterPro" id="IPR002018">
    <property type="entry name" value="CarbesteraseB"/>
</dbReference>
<feature type="transmembrane region" description="Helical" evidence="1">
    <location>
        <begin position="51"/>
        <end position="70"/>
    </location>
</feature>
<proteinExistence type="predicted"/>
<evidence type="ECO:0000259" key="2">
    <source>
        <dbReference type="Pfam" id="PF00135"/>
    </source>
</evidence>
<evidence type="ECO:0000313" key="4">
    <source>
        <dbReference type="Proteomes" id="UP000827892"/>
    </source>
</evidence>
<dbReference type="AlphaFoldDB" id="A0AAE9D4C7"/>
<dbReference type="Gene3D" id="3.40.50.1820">
    <property type="entry name" value="alpha/beta hydrolase"/>
    <property type="match status" value="1"/>
</dbReference>
<dbReference type="PANTHER" id="PTHR45580">
    <property type="entry name" value="PROTEIN CBG05369"/>
    <property type="match status" value="1"/>
</dbReference>
<dbReference type="SUPFAM" id="SSF53474">
    <property type="entry name" value="alpha/beta-Hydrolases"/>
    <property type="match status" value="1"/>
</dbReference>
<protein>
    <recommendedName>
        <fullName evidence="2">Carboxylesterase type B domain-containing protein</fullName>
    </recommendedName>
</protein>
<keyword evidence="1" id="KW-0472">Membrane</keyword>
<keyword evidence="1" id="KW-1133">Transmembrane helix</keyword>
<keyword evidence="1" id="KW-0812">Transmembrane</keyword>
<feature type="domain" description="Carboxylesterase type B" evidence="2">
    <location>
        <begin position="4"/>
        <end position="58"/>
    </location>
</feature>
<dbReference type="InterPro" id="IPR029058">
    <property type="entry name" value="AB_hydrolase_fold"/>
</dbReference>
<dbReference type="PANTHER" id="PTHR45580:SF6">
    <property type="entry name" value="CARBOXYLESTERASE TYPE B DOMAIN-CONTAINING PROTEIN"/>
    <property type="match status" value="1"/>
</dbReference>
<accession>A0AAE9D4C7</accession>
<name>A0AAE9D4C7_CAEBR</name>
<evidence type="ECO:0000256" key="1">
    <source>
        <dbReference type="SAM" id="Phobius"/>
    </source>
</evidence>
<gene>
    <name evidence="3" type="ORF">L3Y34_003907</name>
</gene>
<dbReference type="Pfam" id="PF00135">
    <property type="entry name" value="COesterase"/>
    <property type="match status" value="1"/>
</dbReference>
<organism evidence="3 4">
    <name type="scientific">Caenorhabditis briggsae</name>
    <dbReference type="NCBI Taxonomy" id="6238"/>
    <lineage>
        <taxon>Eukaryota</taxon>
        <taxon>Metazoa</taxon>
        <taxon>Ecdysozoa</taxon>
        <taxon>Nematoda</taxon>
        <taxon>Chromadorea</taxon>
        <taxon>Rhabditida</taxon>
        <taxon>Rhabditina</taxon>
        <taxon>Rhabditomorpha</taxon>
        <taxon>Rhabditoidea</taxon>
        <taxon>Rhabditidae</taxon>
        <taxon>Peloderinae</taxon>
        <taxon>Caenorhabditis</taxon>
    </lineage>
</organism>
<evidence type="ECO:0000313" key="3">
    <source>
        <dbReference type="EMBL" id="ULT94778.1"/>
    </source>
</evidence>
<dbReference type="Proteomes" id="UP000827892">
    <property type="component" value="Chromosome IV"/>
</dbReference>
<dbReference type="EMBL" id="CP090894">
    <property type="protein sequence ID" value="ULT94778.1"/>
    <property type="molecule type" value="Genomic_DNA"/>
</dbReference>
<sequence>MKIVNVFTSSKCLRSKDCAVVVCIHGGDILYGSAVAFNDTYLLNSFVEKDVILVIPAFVLASSLIMLSRIKLFPQQIWRSMIFFNHWNM</sequence>
<reference evidence="3 4" key="1">
    <citation type="submission" date="2022-05" db="EMBL/GenBank/DDBJ databases">
        <title>Chromosome-level reference genomes for two strains of Caenorhabditis briggsae: an improved platform for comparative genomics.</title>
        <authorList>
            <person name="Stevens L."/>
            <person name="Andersen E.C."/>
        </authorList>
    </citation>
    <scope>NUCLEOTIDE SEQUENCE [LARGE SCALE GENOMIC DNA]</scope>
    <source>
        <strain evidence="3">QX1410_ONT</strain>
        <tissue evidence="3">Whole-organism</tissue>
    </source>
</reference>